<keyword evidence="5" id="KW-0732">Signal</keyword>
<dbReference type="InterPro" id="IPR038765">
    <property type="entry name" value="Papain-like_cys_pep_sf"/>
</dbReference>
<protein>
    <submittedName>
        <fullName evidence="8">Digestive cysteine proteinase intestain</fullName>
    </submittedName>
</protein>
<keyword evidence="2" id="KW-0645">Protease</keyword>
<dbReference type="PRINTS" id="PR00705">
    <property type="entry name" value="PAPAIN"/>
</dbReference>
<evidence type="ECO:0000256" key="5">
    <source>
        <dbReference type="SAM" id="SignalP"/>
    </source>
</evidence>
<evidence type="ECO:0000256" key="4">
    <source>
        <dbReference type="ARBA" id="ARBA00022807"/>
    </source>
</evidence>
<keyword evidence="4" id="KW-0788">Thiol protease</keyword>
<dbReference type="SMART" id="SM00848">
    <property type="entry name" value="Inhibitor_I29"/>
    <property type="match status" value="1"/>
</dbReference>
<evidence type="ECO:0000256" key="3">
    <source>
        <dbReference type="ARBA" id="ARBA00022801"/>
    </source>
</evidence>
<dbReference type="PANTHER" id="PTHR12411">
    <property type="entry name" value="CYSTEINE PROTEASE FAMILY C1-RELATED"/>
    <property type="match status" value="1"/>
</dbReference>
<evidence type="ECO:0000259" key="7">
    <source>
        <dbReference type="SMART" id="SM00848"/>
    </source>
</evidence>
<keyword evidence="3" id="KW-0378">Hydrolase</keyword>
<dbReference type="InterPro" id="IPR039417">
    <property type="entry name" value="Peptidase_C1A_papain-like"/>
</dbReference>
<evidence type="ECO:0000256" key="2">
    <source>
        <dbReference type="ARBA" id="ARBA00022670"/>
    </source>
</evidence>
<reference evidence="8" key="1">
    <citation type="journal article" date="2004" name="Insect Biochem. Mol. Biol.">
        <title>Molecular basis of Colorado potato beetle adaptation to potato plant defence at the level of digestive cysteine proteinases.</title>
        <authorList>
            <person name="Gruden K."/>
            <person name="Kuipers A.G."/>
            <person name="Guncar G."/>
            <person name="Slapar N."/>
            <person name="Strukelj B."/>
            <person name="Jongsma M.A."/>
        </authorList>
    </citation>
    <scope>NUCLEOTIDE SEQUENCE</scope>
</reference>
<proteinExistence type="evidence at transcript level"/>
<dbReference type="GO" id="GO:0006508">
    <property type="term" value="P:proteolysis"/>
    <property type="evidence" value="ECO:0007669"/>
    <property type="project" value="UniProtKB-KW"/>
</dbReference>
<dbReference type="InterPro" id="IPR000668">
    <property type="entry name" value="Peptidase_C1A_C"/>
</dbReference>
<feature type="signal peptide" evidence="5">
    <location>
        <begin position="1"/>
        <end position="16"/>
    </location>
</feature>
<organism evidence="8">
    <name type="scientific">Leptinotarsa decemlineata</name>
    <name type="common">Colorado potato beetle</name>
    <name type="synonym">Doryphora decemlineata</name>
    <dbReference type="NCBI Taxonomy" id="7539"/>
    <lineage>
        <taxon>Eukaryota</taxon>
        <taxon>Metazoa</taxon>
        <taxon>Ecdysozoa</taxon>
        <taxon>Arthropoda</taxon>
        <taxon>Hexapoda</taxon>
        <taxon>Insecta</taxon>
        <taxon>Pterygota</taxon>
        <taxon>Neoptera</taxon>
        <taxon>Endopterygota</taxon>
        <taxon>Coleoptera</taxon>
        <taxon>Polyphaga</taxon>
        <taxon>Cucujiformia</taxon>
        <taxon>Chrysomeloidea</taxon>
        <taxon>Chrysomelidae</taxon>
        <taxon>Chrysomelinae</taxon>
        <taxon>Doryphorini</taxon>
        <taxon>Leptinotarsa</taxon>
    </lineage>
</organism>
<dbReference type="OrthoDB" id="10253408at2759"/>
<dbReference type="Gene3D" id="3.90.70.10">
    <property type="entry name" value="Cysteine proteinases"/>
    <property type="match status" value="1"/>
</dbReference>
<dbReference type="InterPro" id="IPR013128">
    <property type="entry name" value="Peptidase_C1A"/>
</dbReference>
<dbReference type="CDD" id="cd02248">
    <property type="entry name" value="Peptidase_C1A"/>
    <property type="match status" value="1"/>
</dbReference>
<dbReference type="PROSITE" id="PS00639">
    <property type="entry name" value="THIOL_PROTEASE_HIS"/>
    <property type="match status" value="1"/>
</dbReference>
<comment type="similarity">
    <text evidence="1">Belongs to the peptidase C1 family.</text>
</comment>
<evidence type="ECO:0000259" key="6">
    <source>
        <dbReference type="SMART" id="SM00645"/>
    </source>
</evidence>
<evidence type="ECO:0000256" key="1">
    <source>
        <dbReference type="ARBA" id="ARBA00008455"/>
    </source>
</evidence>
<dbReference type="SMART" id="SM00645">
    <property type="entry name" value="Pept_C1"/>
    <property type="match status" value="1"/>
</dbReference>
<feature type="chain" id="PRO_5018779989" evidence="5">
    <location>
        <begin position="17"/>
        <end position="322"/>
    </location>
</feature>
<dbReference type="InterPro" id="IPR013201">
    <property type="entry name" value="Prot_inhib_I29"/>
</dbReference>
<accession>Q6QRP8</accession>
<dbReference type="InterPro" id="IPR025660">
    <property type="entry name" value="Pept_his_AS"/>
</dbReference>
<sequence>MKLLTFFAAVLMTVSASTDKDQWVAFKQTHGKTYKSLLEERTRFGIFQNNLRTIEKHNAEYEEGKVTYYMAVTQFADMTRDEFRKKLGLQNNRRPNLNATLRVFPEDLELPEQIDWTEKGAVLPAKNQGNCRSCWAFSTTGSLEGQNAIHNKVKTPLSEQQLLDCSASYGNGDCDDGGLMTEAFDYIIDNGIEAESSYPYVEQMTECQYDAKKTIVQIKGYKKLLADEDELKKAVGTVGPISVGMSSENLHMYGGGVLDDQCYFGMDHAVLVVGYGEANGKKFWKVKNSWGTTWGEDGYFRIERDANNLCDIASMCSYPILL</sequence>
<feature type="domain" description="Peptidase C1A papain C-terminal" evidence="6">
    <location>
        <begin position="110"/>
        <end position="320"/>
    </location>
</feature>
<name>Q6QRP8_LEPDE</name>
<dbReference type="AlphaFoldDB" id="Q6QRP8"/>
<dbReference type="GO" id="GO:0008234">
    <property type="term" value="F:cysteine-type peptidase activity"/>
    <property type="evidence" value="ECO:0007669"/>
    <property type="project" value="UniProtKB-KW"/>
</dbReference>
<dbReference type="Pfam" id="PF08246">
    <property type="entry name" value="Inhibitor_I29"/>
    <property type="match status" value="1"/>
</dbReference>
<dbReference type="Pfam" id="PF00112">
    <property type="entry name" value="Peptidase_C1"/>
    <property type="match status" value="1"/>
</dbReference>
<feature type="domain" description="Cathepsin propeptide inhibitor" evidence="7">
    <location>
        <begin position="23"/>
        <end position="83"/>
    </location>
</feature>
<evidence type="ECO:0000313" key="8">
    <source>
        <dbReference type="EMBL" id="AAS20590.1"/>
    </source>
</evidence>
<dbReference type="FunFam" id="3.90.70.10:FF:000006">
    <property type="entry name" value="Cathepsin S"/>
    <property type="match status" value="1"/>
</dbReference>
<dbReference type="EMBL" id="AY528228">
    <property type="protein sequence ID" value="AAS20590.1"/>
    <property type="molecule type" value="mRNA"/>
</dbReference>
<dbReference type="MEROPS" id="C01.143"/>
<dbReference type="SUPFAM" id="SSF54001">
    <property type="entry name" value="Cysteine proteinases"/>
    <property type="match status" value="1"/>
</dbReference>